<name>T0JPZ3_9BACT</name>
<dbReference type="STRING" id="1172190.M947_03905"/>
<protein>
    <recommendedName>
        <fullName evidence="3">JHP0747 family</fullName>
    </recommendedName>
</protein>
<organism evidence="1 2">
    <name type="scientific">Sulfurimonas hongkongensis</name>
    <dbReference type="NCBI Taxonomy" id="1172190"/>
    <lineage>
        <taxon>Bacteria</taxon>
        <taxon>Pseudomonadati</taxon>
        <taxon>Campylobacterota</taxon>
        <taxon>Epsilonproteobacteria</taxon>
        <taxon>Campylobacterales</taxon>
        <taxon>Sulfurimonadaceae</taxon>
        <taxon>Sulfurimonas</taxon>
    </lineage>
</organism>
<dbReference type="PATRIC" id="fig|1172190.3.peg.757"/>
<dbReference type="EMBL" id="AUPZ01000004">
    <property type="protein sequence ID" value="EQB40176.1"/>
    <property type="molecule type" value="Genomic_DNA"/>
</dbReference>
<dbReference type="eggNOG" id="ENOG50319PM">
    <property type="taxonomic scope" value="Bacteria"/>
</dbReference>
<evidence type="ECO:0008006" key="3">
    <source>
        <dbReference type="Google" id="ProtNLM"/>
    </source>
</evidence>
<comment type="caution">
    <text evidence="1">The sequence shown here is derived from an EMBL/GenBank/DDBJ whole genome shotgun (WGS) entry which is preliminary data.</text>
</comment>
<reference evidence="1 2" key="1">
    <citation type="submission" date="2013-07" db="EMBL/GenBank/DDBJ databases">
        <title>Sulfurimonas hongkongensis AST-10 Genome Sequencing.</title>
        <authorList>
            <person name="Cai L."/>
            <person name="Zhang T."/>
        </authorList>
    </citation>
    <scope>NUCLEOTIDE SEQUENCE [LARGE SCALE GENOMIC DNA]</scope>
    <source>
        <strain evidence="1 2">AST-10</strain>
    </source>
</reference>
<evidence type="ECO:0000313" key="1">
    <source>
        <dbReference type="EMBL" id="EQB40176.1"/>
    </source>
</evidence>
<dbReference type="Proteomes" id="UP000015520">
    <property type="component" value="Unassembled WGS sequence"/>
</dbReference>
<accession>T0JPZ3</accession>
<proteinExistence type="predicted"/>
<dbReference type="OrthoDB" id="5361883at2"/>
<evidence type="ECO:0000313" key="2">
    <source>
        <dbReference type="Proteomes" id="UP000015520"/>
    </source>
</evidence>
<keyword evidence="2" id="KW-1185">Reference proteome</keyword>
<dbReference type="AlphaFoldDB" id="T0JPZ3"/>
<sequence>MKVAVECKSPLLQKSLEIFLSSHLSSIKNSHIVVRDYKVLGDDRGFYISKDSDGDLIKPFSKSSLIMALQKKYKKISPKVDVHNLDILDENEMDFSILQRRIESLTKEYQDNVLKAVRAFYER</sequence>
<gene>
    <name evidence="1" type="ORF">M947_03905</name>
</gene>
<dbReference type="RefSeq" id="WP_021287052.1">
    <property type="nucleotide sequence ID" value="NZ_AUPZ01000004.1"/>
</dbReference>